<dbReference type="HOGENOM" id="CLU_2334893_0_0_1"/>
<dbReference type="InParanoid" id="A0A0C3EHF6"/>
<dbReference type="AlphaFoldDB" id="A0A0C3EHF6"/>
<dbReference type="EMBL" id="KN822011">
    <property type="protein sequence ID" value="KIM67689.1"/>
    <property type="molecule type" value="Genomic_DNA"/>
</dbReference>
<evidence type="ECO:0000313" key="2">
    <source>
        <dbReference type="Proteomes" id="UP000053989"/>
    </source>
</evidence>
<proteinExistence type="predicted"/>
<gene>
    <name evidence="1" type="ORF">SCLCIDRAFT_1065068</name>
</gene>
<name>A0A0C3EHF6_9AGAM</name>
<reference evidence="2" key="2">
    <citation type="submission" date="2015-01" db="EMBL/GenBank/DDBJ databases">
        <title>Evolutionary Origins and Diversification of the Mycorrhizal Mutualists.</title>
        <authorList>
            <consortium name="DOE Joint Genome Institute"/>
            <consortium name="Mycorrhizal Genomics Consortium"/>
            <person name="Kohler A."/>
            <person name="Kuo A."/>
            <person name="Nagy L.G."/>
            <person name="Floudas D."/>
            <person name="Copeland A."/>
            <person name="Barry K.W."/>
            <person name="Cichocki N."/>
            <person name="Veneault-Fourrey C."/>
            <person name="LaButti K."/>
            <person name="Lindquist E.A."/>
            <person name="Lipzen A."/>
            <person name="Lundell T."/>
            <person name="Morin E."/>
            <person name="Murat C."/>
            <person name="Riley R."/>
            <person name="Ohm R."/>
            <person name="Sun H."/>
            <person name="Tunlid A."/>
            <person name="Henrissat B."/>
            <person name="Grigoriev I.V."/>
            <person name="Hibbett D.S."/>
            <person name="Martin F."/>
        </authorList>
    </citation>
    <scope>NUCLEOTIDE SEQUENCE [LARGE SCALE GENOMIC DNA]</scope>
    <source>
        <strain evidence="2">Foug A</strain>
    </source>
</reference>
<accession>A0A0C3EHF6</accession>
<organism evidence="1 2">
    <name type="scientific">Scleroderma citrinum Foug A</name>
    <dbReference type="NCBI Taxonomy" id="1036808"/>
    <lineage>
        <taxon>Eukaryota</taxon>
        <taxon>Fungi</taxon>
        <taxon>Dikarya</taxon>
        <taxon>Basidiomycota</taxon>
        <taxon>Agaricomycotina</taxon>
        <taxon>Agaricomycetes</taxon>
        <taxon>Agaricomycetidae</taxon>
        <taxon>Boletales</taxon>
        <taxon>Sclerodermatineae</taxon>
        <taxon>Sclerodermataceae</taxon>
        <taxon>Scleroderma</taxon>
    </lineage>
</organism>
<keyword evidence="2" id="KW-1185">Reference proteome</keyword>
<dbReference type="Proteomes" id="UP000053989">
    <property type="component" value="Unassembled WGS sequence"/>
</dbReference>
<sequence length="98" mass="11438">MGVCSRALSSVRTQKIMLITLLFERLEDCIYYRKFLRGRTSHGPSRVTSRKVWRYYSPRIPHLACLFIHLPCIGKPFEGGLDGRLRDLRTKEMHALSE</sequence>
<protein>
    <submittedName>
        <fullName evidence="1">Uncharacterized protein</fullName>
    </submittedName>
</protein>
<reference evidence="1 2" key="1">
    <citation type="submission" date="2014-04" db="EMBL/GenBank/DDBJ databases">
        <authorList>
            <consortium name="DOE Joint Genome Institute"/>
            <person name="Kuo A."/>
            <person name="Kohler A."/>
            <person name="Nagy L.G."/>
            <person name="Floudas D."/>
            <person name="Copeland A."/>
            <person name="Barry K.W."/>
            <person name="Cichocki N."/>
            <person name="Veneault-Fourrey C."/>
            <person name="LaButti K."/>
            <person name="Lindquist E.A."/>
            <person name="Lipzen A."/>
            <person name="Lundell T."/>
            <person name="Morin E."/>
            <person name="Murat C."/>
            <person name="Sun H."/>
            <person name="Tunlid A."/>
            <person name="Henrissat B."/>
            <person name="Grigoriev I.V."/>
            <person name="Hibbett D.S."/>
            <person name="Martin F."/>
            <person name="Nordberg H.P."/>
            <person name="Cantor M.N."/>
            <person name="Hua S.X."/>
        </authorList>
    </citation>
    <scope>NUCLEOTIDE SEQUENCE [LARGE SCALE GENOMIC DNA]</scope>
    <source>
        <strain evidence="1 2">Foug A</strain>
    </source>
</reference>
<evidence type="ECO:0000313" key="1">
    <source>
        <dbReference type="EMBL" id="KIM67689.1"/>
    </source>
</evidence>